<dbReference type="AlphaFoldDB" id="A0A449IRG0"/>
<reference evidence="3 4" key="1">
    <citation type="submission" date="2019-02" db="EMBL/GenBank/DDBJ databases">
        <authorList>
            <consortium name="Pathogen Informatics"/>
        </authorList>
    </citation>
    <scope>NUCLEOTIDE SEQUENCE [LARGE SCALE GENOMIC DNA]</scope>
    <source>
        <strain evidence="3 4">3012STDY7103891</strain>
    </source>
</reference>
<keyword evidence="1" id="KW-0175">Coiled coil</keyword>
<sequence length="85" mass="10109">MGMSEEFLTVVLIMLMAVLLVLVQQSLRINELWRMAQRFKKDVRWVQILEMEKRELRTALRDEKERVEVLEKKLVILQELIPTGG</sequence>
<reference evidence="2 5" key="2">
    <citation type="submission" date="2023-01" db="EMBL/GenBank/DDBJ databases">
        <title>Effects of deletion of Siderophore biosynthase gene in Pseudomonas fragi on quorum sensing and spoliage ability.</title>
        <authorList>
            <person name="Cui F."/>
            <person name="Wang D."/>
            <person name="Liu J."/>
            <person name="Wang Q."/>
            <person name="Li T."/>
            <person name="Li J."/>
        </authorList>
    </citation>
    <scope>NUCLEOTIDE SEQUENCE [LARGE SCALE GENOMIC DNA]</scope>
    <source>
        <strain evidence="2 5">MS-10</strain>
    </source>
</reference>
<proteinExistence type="predicted"/>
<evidence type="ECO:0000313" key="3">
    <source>
        <dbReference type="EMBL" id="VFB22024.1"/>
    </source>
</evidence>
<evidence type="ECO:0000256" key="1">
    <source>
        <dbReference type="SAM" id="Coils"/>
    </source>
</evidence>
<dbReference type="RefSeq" id="WP_095032543.1">
    <property type="nucleotide sequence ID" value="NZ_CAACYJ010000040.1"/>
</dbReference>
<accession>A0A449IRG0</accession>
<gene>
    <name evidence="3" type="ORF">NCTC10754_04708</name>
    <name evidence="2" type="ORF">PI499_04460</name>
</gene>
<evidence type="ECO:0000313" key="4">
    <source>
        <dbReference type="Proteomes" id="UP000330809"/>
    </source>
</evidence>
<dbReference type="EMBL" id="JAQJVI010000003">
    <property type="protein sequence ID" value="MDA7021132.1"/>
    <property type="molecule type" value="Genomic_DNA"/>
</dbReference>
<evidence type="ECO:0000313" key="5">
    <source>
        <dbReference type="Proteomes" id="UP001212337"/>
    </source>
</evidence>
<dbReference type="Proteomes" id="UP000330809">
    <property type="component" value="Unassembled WGS sequence"/>
</dbReference>
<evidence type="ECO:0000313" key="2">
    <source>
        <dbReference type="EMBL" id="MDA7021132.1"/>
    </source>
</evidence>
<organism evidence="3 4">
    <name type="scientific">Pseudomonas fragi</name>
    <dbReference type="NCBI Taxonomy" id="296"/>
    <lineage>
        <taxon>Bacteria</taxon>
        <taxon>Pseudomonadati</taxon>
        <taxon>Pseudomonadota</taxon>
        <taxon>Gammaproteobacteria</taxon>
        <taxon>Pseudomonadales</taxon>
        <taxon>Pseudomonadaceae</taxon>
        <taxon>Pseudomonas</taxon>
    </lineage>
</organism>
<name>A0A449IRG0_PSEFR</name>
<dbReference type="EMBL" id="CAACYJ010000040">
    <property type="protein sequence ID" value="VFB22024.1"/>
    <property type="molecule type" value="Genomic_DNA"/>
</dbReference>
<dbReference type="Proteomes" id="UP001212337">
    <property type="component" value="Unassembled WGS sequence"/>
</dbReference>
<keyword evidence="5" id="KW-1185">Reference proteome</keyword>
<protein>
    <submittedName>
        <fullName evidence="3">Uncharacterized protein</fullName>
    </submittedName>
</protein>
<feature type="coiled-coil region" evidence="1">
    <location>
        <begin position="46"/>
        <end position="80"/>
    </location>
</feature>